<keyword evidence="2" id="KW-1185">Reference proteome</keyword>
<comment type="caution">
    <text evidence="1">The sequence shown here is derived from an EMBL/GenBank/DDBJ whole genome shotgun (WGS) entry which is preliminary data.</text>
</comment>
<reference evidence="1" key="1">
    <citation type="submission" date="2023-02" db="EMBL/GenBank/DDBJ databases">
        <title>Genome of toxic invasive species Heracleum sosnowskyi carries increased number of genes despite the absence of recent whole-genome duplications.</title>
        <authorList>
            <person name="Schelkunov M."/>
            <person name="Shtratnikova V."/>
            <person name="Makarenko M."/>
            <person name="Klepikova A."/>
            <person name="Omelchenko D."/>
            <person name="Novikova G."/>
            <person name="Obukhova E."/>
            <person name="Bogdanov V."/>
            <person name="Penin A."/>
            <person name="Logacheva M."/>
        </authorList>
    </citation>
    <scope>NUCLEOTIDE SEQUENCE</scope>
    <source>
        <strain evidence="1">Hsosn_3</strain>
        <tissue evidence="1">Leaf</tissue>
    </source>
</reference>
<accession>A0AAD8IG81</accession>
<protein>
    <submittedName>
        <fullName evidence="1">Uncharacterized protein</fullName>
    </submittedName>
</protein>
<dbReference type="AlphaFoldDB" id="A0AAD8IG81"/>
<dbReference type="EMBL" id="JAUIZM010000005">
    <property type="protein sequence ID" value="KAK1385175.1"/>
    <property type="molecule type" value="Genomic_DNA"/>
</dbReference>
<dbReference type="PANTHER" id="PTHR32098:SF5">
    <property type="entry name" value="LYCOPENE BETA_EPSILON CYCLASE PROTEIN"/>
    <property type="match status" value="1"/>
</dbReference>
<evidence type="ECO:0000313" key="1">
    <source>
        <dbReference type="EMBL" id="KAK1385175.1"/>
    </source>
</evidence>
<proteinExistence type="predicted"/>
<gene>
    <name evidence="1" type="ORF">POM88_022910</name>
</gene>
<name>A0AAD8IG81_9APIA</name>
<evidence type="ECO:0000313" key="2">
    <source>
        <dbReference type="Proteomes" id="UP001237642"/>
    </source>
</evidence>
<reference evidence="1" key="2">
    <citation type="submission" date="2023-05" db="EMBL/GenBank/DDBJ databases">
        <authorList>
            <person name="Schelkunov M.I."/>
        </authorList>
    </citation>
    <scope>NUCLEOTIDE SEQUENCE</scope>
    <source>
        <strain evidence="1">Hsosn_3</strain>
        <tissue evidence="1">Leaf</tissue>
    </source>
</reference>
<dbReference type="Proteomes" id="UP001237642">
    <property type="component" value="Unassembled WGS sequence"/>
</dbReference>
<dbReference type="PANTHER" id="PTHR32098">
    <property type="entry name" value="LYCOPENE BETA/EPSILON CYCLASE PROTEIN"/>
    <property type="match status" value="1"/>
</dbReference>
<sequence>MLELVEVGILEEEDIEHATSATFNPNRCGFEGKGEIWVENILNLGVSPSKLIEIMKTRFNSCDGVILEGLGVSSICVYDDAADLKLKSRKKYYQRLTNILPGLGNAKTLTFDLESIEALNKISDLLVSLPSPFYNLKFVKLPWGFKESSISSALRNYLLGGSPKAAIGTKFPQNTMDYQEVPCCLTSQKFMLDEALATNVNDRASSSRGNSDFGLWCGHEVNPDFVGLLDLIITKYPETFEHFTTKSERFYTMKLNMLCTSVNDLLRTSLTEFNTDIITEYRDLFTDLQRWGFNVNWLLSHLK</sequence>
<organism evidence="1 2">
    <name type="scientific">Heracleum sosnowskyi</name>
    <dbReference type="NCBI Taxonomy" id="360622"/>
    <lineage>
        <taxon>Eukaryota</taxon>
        <taxon>Viridiplantae</taxon>
        <taxon>Streptophyta</taxon>
        <taxon>Embryophyta</taxon>
        <taxon>Tracheophyta</taxon>
        <taxon>Spermatophyta</taxon>
        <taxon>Magnoliopsida</taxon>
        <taxon>eudicotyledons</taxon>
        <taxon>Gunneridae</taxon>
        <taxon>Pentapetalae</taxon>
        <taxon>asterids</taxon>
        <taxon>campanulids</taxon>
        <taxon>Apiales</taxon>
        <taxon>Apiaceae</taxon>
        <taxon>Apioideae</taxon>
        <taxon>apioid superclade</taxon>
        <taxon>Tordylieae</taxon>
        <taxon>Tordyliinae</taxon>
        <taxon>Heracleum</taxon>
    </lineage>
</organism>